<proteinExistence type="predicted"/>
<keyword evidence="1" id="KW-0378">Hydrolase</keyword>
<dbReference type="SFLD" id="SFLDG01140">
    <property type="entry name" value="C2.B:_Phosphomannomutase_and_P"/>
    <property type="match status" value="1"/>
</dbReference>
<dbReference type="PANTHER" id="PTHR10000">
    <property type="entry name" value="PHOSPHOSERINE PHOSPHATASE"/>
    <property type="match status" value="1"/>
</dbReference>
<dbReference type="InterPro" id="IPR023214">
    <property type="entry name" value="HAD_sf"/>
</dbReference>
<evidence type="ECO:0000313" key="2">
    <source>
        <dbReference type="Proteomes" id="UP001179600"/>
    </source>
</evidence>
<dbReference type="InterPro" id="IPR036412">
    <property type="entry name" value="HAD-like_sf"/>
</dbReference>
<dbReference type="CDD" id="cd07516">
    <property type="entry name" value="HAD_Pase"/>
    <property type="match status" value="1"/>
</dbReference>
<gene>
    <name evidence="1" type="ORF">PML95_05265</name>
</gene>
<protein>
    <submittedName>
        <fullName evidence="1">Cof-type HAD-IIB family hydrolase</fullName>
    </submittedName>
</protein>
<dbReference type="RefSeq" id="WP_023606115.1">
    <property type="nucleotide sequence ID" value="NZ_CP097053.1"/>
</dbReference>
<dbReference type="PROSITE" id="PS01228">
    <property type="entry name" value="COF_1"/>
    <property type="match status" value="1"/>
</dbReference>
<dbReference type="SUPFAM" id="SSF56784">
    <property type="entry name" value="HAD-like"/>
    <property type="match status" value="1"/>
</dbReference>
<dbReference type="PANTHER" id="PTHR10000:SF8">
    <property type="entry name" value="HAD SUPERFAMILY HYDROLASE-LIKE, TYPE 3"/>
    <property type="match status" value="1"/>
</dbReference>
<dbReference type="Gene3D" id="3.40.50.1000">
    <property type="entry name" value="HAD superfamily/HAD-like"/>
    <property type="match status" value="1"/>
</dbReference>
<dbReference type="Proteomes" id="UP001179600">
    <property type="component" value="Chromosome"/>
</dbReference>
<evidence type="ECO:0000313" key="1">
    <source>
        <dbReference type="EMBL" id="WCG21819.1"/>
    </source>
</evidence>
<accession>A0AAE9XCG0</accession>
<dbReference type="EMBL" id="CP116507">
    <property type="protein sequence ID" value="WCG21819.1"/>
    <property type="molecule type" value="Genomic_DNA"/>
</dbReference>
<dbReference type="SFLD" id="SFLDG01144">
    <property type="entry name" value="C2.B.4:_PGP_Like"/>
    <property type="match status" value="1"/>
</dbReference>
<dbReference type="InterPro" id="IPR000150">
    <property type="entry name" value="Cof"/>
</dbReference>
<dbReference type="SFLD" id="SFLDS00003">
    <property type="entry name" value="Haloacid_Dehalogenase"/>
    <property type="match status" value="1"/>
</dbReference>
<dbReference type="GO" id="GO:0000287">
    <property type="term" value="F:magnesium ion binding"/>
    <property type="evidence" value="ECO:0007669"/>
    <property type="project" value="TreeGrafter"/>
</dbReference>
<dbReference type="GO" id="GO:0016791">
    <property type="term" value="F:phosphatase activity"/>
    <property type="evidence" value="ECO:0007669"/>
    <property type="project" value="TreeGrafter"/>
</dbReference>
<name>A0AAE9XCG0_9ENTE</name>
<dbReference type="AlphaFoldDB" id="A0AAE9XCG0"/>
<reference evidence="1" key="1">
    <citation type="submission" date="2023-01" db="EMBL/GenBank/DDBJ databases">
        <title>Oxazolidinone resistance genes in florfenicol resistant enterococci from beef cattle and veal calves at slaughter.</title>
        <authorList>
            <person name="Biggel M."/>
        </authorList>
    </citation>
    <scope>NUCLEOTIDE SEQUENCE</scope>
    <source>
        <strain evidence="1">K204-1</strain>
    </source>
</reference>
<dbReference type="InterPro" id="IPR006379">
    <property type="entry name" value="HAD-SF_hydro_IIB"/>
</dbReference>
<organism evidence="1 2">
    <name type="scientific">Vagococcus lutrae</name>
    <dbReference type="NCBI Taxonomy" id="81947"/>
    <lineage>
        <taxon>Bacteria</taxon>
        <taxon>Bacillati</taxon>
        <taxon>Bacillota</taxon>
        <taxon>Bacilli</taxon>
        <taxon>Lactobacillales</taxon>
        <taxon>Enterococcaceae</taxon>
        <taxon>Vagococcus</taxon>
    </lineage>
</organism>
<dbReference type="NCBIfam" id="TIGR01484">
    <property type="entry name" value="HAD-SF-IIB"/>
    <property type="match status" value="1"/>
</dbReference>
<dbReference type="Gene3D" id="3.30.1240.10">
    <property type="match status" value="1"/>
</dbReference>
<sequence>MSIKLVAIDLDGTLLNNEKKISARNKEMIQKGKAAGVKMVLCTGRPLKSVLPMLEELGLTDSGDYTVTLNGGLIQENHTGERLSETRMTLENIQEIYELSQELDLSTDIVSGATVYRVMPNVPTQPSVYGRLNRILTFEERHISQFDAETPYHKMVMTNDDPNYLTEKQQAIPEQFHQKYNIVRSGQNLFEFVPKTVSKANGLEALGNILGIDASEMMAIGDEENDYSMIDFVGTGVAMGNATPIIKEIAQYETKTNEEDGVAHAIETWVLK</sequence>
<dbReference type="Pfam" id="PF08282">
    <property type="entry name" value="Hydrolase_3"/>
    <property type="match status" value="1"/>
</dbReference>
<dbReference type="GO" id="GO:0005829">
    <property type="term" value="C:cytosol"/>
    <property type="evidence" value="ECO:0007669"/>
    <property type="project" value="TreeGrafter"/>
</dbReference>
<dbReference type="NCBIfam" id="TIGR00099">
    <property type="entry name" value="Cof-subfamily"/>
    <property type="match status" value="1"/>
</dbReference>